<dbReference type="OrthoDB" id="196847at2759"/>
<dbReference type="GeneID" id="42005169"/>
<dbReference type="PANTHER" id="PTHR42791:SF1">
    <property type="entry name" value="N-ACETYLTRANSFERASE DOMAIN-CONTAINING PROTEIN"/>
    <property type="match status" value="1"/>
</dbReference>
<dbReference type="InterPro" id="IPR052523">
    <property type="entry name" value="Trichothecene_AcTrans"/>
</dbReference>
<dbReference type="SUPFAM" id="SSF55729">
    <property type="entry name" value="Acyl-CoA N-acyltransferases (Nat)"/>
    <property type="match status" value="1"/>
</dbReference>
<sequence>MAEEAKPQLKGNLITENPNLDAVVKTLTEARAFYDDPAFAYFRRGLKGKKLDRHNKVFFGGFARITALQGLLVRGLNQPDTCRSMLERPYEVDDYSNICMWYPPFYEITTNMFRTGLWISMLQVPLKVTLRTLFNYSPKADKAKAKYFKSINYDYKKKGFYYLLITGTRDNKRGKGLLKHNMLPILEKADKEGIACYLESTKESNIPIYERFGFKVVDRFELKDKIATVPIACMARLPAA</sequence>
<dbReference type="PANTHER" id="PTHR42791">
    <property type="entry name" value="GNAT FAMILY ACETYLTRANSFERASE"/>
    <property type="match status" value="1"/>
</dbReference>
<keyword evidence="2" id="KW-1185">Reference proteome</keyword>
<dbReference type="STRING" id="1806994.A0A507BW80"/>
<organism evidence="1 2">
    <name type="scientific">Synchytrium microbalum</name>
    <dbReference type="NCBI Taxonomy" id="1806994"/>
    <lineage>
        <taxon>Eukaryota</taxon>
        <taxon>Fungi</taxon>
        <taxon>Fungi incertae sedis</taxon>
        <taxon>Chytridiomycota</taxon>
        <taxon>Chytridiomycota incertae sedis</taxon>
        <taxon>Chytridiomycetes</taxon>
        <taxon>Synchytriales</taxon>
        <taxon>Synchytriaceae</taxon>
        <taxon>Synchytrium</taxon>
    </lineage>
</organism>
<protein>
    <recommendedName>
        <fullName evidence="3">N-acetyltransferase domain-containing protein</fullName>
    </recommendedName>
</protein>
<dbReference type="Proteomes" id="UP000319731">
    <property type="component" value="Unassembled WGS sequence"/>
</dbReference>
<evidence type="ECO:0000313" key="1">
    <source>
        <dbReference type="EMBL" id="TPX33097.1"/>
    </source>
</evidence>
<proteinExistence type="predicted"/>
<dbReference type="AlphaFoldDB" id="A0A507BW80"/>
<dbReference type="InterPro" id="IPR016181">
    <property type="entry name" value="Acyl_CoA_acyltransferase"/>
</dbReference>
<evidence type="ECO:0008006" key="3">
    <source>
        <dbReference type="Google" id="ProtNLM"/>
    </source>
</evidence>
<dbReference type="Gene3D" id="3.40.630.30">
    <property type="match status" value="1"/>
</dbReference>
<name>A0A507BW80_9FUNG</name>
<accession>A0A507BW80</accession>
<dbReference type="EMBL" id="QEAO01000023">
    <property type="protein sequence ID" value="TPX33097.1"/>
    <property type="molecule type" value="Genomic_DNA"/>
</dbReference>
<comment type="caution">
    <text evidence="1">The sequence shown here is derived from an EMBL/GenBank/DDBJ whole genome shotgun (WGS) entry which is preliminary data.</text>
</comment>
<dbReference type="RefSeq" id="XP_031024169.1">
    <property type="nucleotide sequence ID" value="XM_031169872.1"/>
</dbReference>
<evidence type="ECO:0000313" key="2">
    <source>
        <dbReference type="Proteomes" id="UP000319731"/>
    </source>
</evidence>
<reference evidence="1 2" key="1">
    <citation type="journal article" date="2019" name="Sci. Rep.">
        <title>Comparative genomics of chytrid fungi reveal insights into the obligate biotrophic and pathogenic lifestyle of Synchytrium endobioticum.</title>
        <authorList>
            <person name="van de Vossenberg B.T.L.H."/>
            <person name="Warris S."/>
            <person name="Nguyen H.D.T."/>
            <person name="van Gent-Pelzer M.P.E."/>
            <person name="Joly D.L."/>
            <person name="van de Geest H.C."/>
            <person name="Bonants P.J.M."/>
            <person name="Smith D.S."/>
            <person name="Levesque C.A."/>
            <person name="van der Lee T.A.J."/>
        </authorList>
    </citation>
    <scope>NUCLEOTIDE SEQUENCE [LARGE SCALE GENOMIC DNA]</scope>
    <source>
        <strain evidence="1 2">JEL517</strain>
    </source>
</reference>
<gene>
    <name evidence="1" type="ORF">SmJEL517_g03944</name>
</gene>